<reference evidence="2" key="1">
    <citation type="journal article" date="2022" name="G3 (Bethesda)">
        <title>Unveiling the complete genome sequence of Alicyclobacillus acidoterrestris DSM 3922T, a taint-producing strain.</title>
        <authorList>
            <person name="Leonardo I.C."/>
            <person name="Barreto Crespo M.T."/>
            <person name="Gaspar F.B."/>
        </authorList>
    </citation>
    <scope>NUCLEOTIDE SEQUENCE [LARGE SCALE GENOMIC DNA]</scope>
    <source>
        <strain evidence="2">DSM 3922</strain>
    </source>
</reference>
<keyword evidence="2" id="KW-1185">Reference proteome</keyword>
<sequence length="178" mass="20534">MIPNIAIVGPAGSGKTTLAKYIQQVLQSHSVTSERIALADGVKKIQWELFPDLTGKPRKVYQHIGMSMREIDADVWIKYTDKRISDYPCTVHFVLDDMRLRNEYDHYTRKGWYTVRIVAPDDVRIQRLRERDGEVDMDTLQHVTESELADVYTNAVIHNDGDVEQLFMDAQKLIQSLI</sequence>
<accession>A0A9E7CRH7</accession>
<dbReference type="SUPFAM" id="SSF52540">
    <property type="entry name" value="P-loop containing nucleoside triphosphate hydrolases"/>
    <property type="match status" value="1"/>
</dbReference>
<dbReference type="Gene3D" id="3.40.50.300">
    <property type="entry name" value="P-loop containing nucleotide triphosphate hydrolases"/>
    <property type="match status" value="1"/>
</dbReference>
<gene>
    <name evidence="1" type="ORF">K1I37_14765</name>
</gene>
<accession>T0C5D6</accession>
<dbReference type="STRING" id="1356854.N007_05765"/>
<dbReference type="OrthoDB" id="2374590at2"/>
<proteinExistence type="predicted"/>
<dbReference type="AlphaFoldDB" id="T0C5D6"/>
<dbReference type="KEGG" id="aaco:K1I37_14765"/>
<organism evidence="1 2">
    <name type="scientific">Alicyclobacillus acidoterrestris (strain ATCC 49025 / DSM 3922 / CIP 106132 / NCIMB 13137 / GD3B)</name>
    <dbReference type="NCBI Taxonomy" id="1356854"/>
    <lineage>
        <taxon>Bacteria</taxon>
        <taxon>Bacillati</taxon>
        <taxon>Bacillota</taxon>
        <taxon>Bacilli</taxon>
        <taxon>Bacillales</taxon>
        <taxon>Alicyclobacillaceae</taxon>
        <taxon>Alicyclobacillus</taxon>
    </lineage>
</organism>
<dbReference type="eggNOG" id="COG0237">
    <property type="taxonomic scope" value="Bacteria"/>
</dbReference>
<dbReference type="Proteomes" id="UP000829401">
    <property type="component" value="Chromosome"/>
</dbReference>
<evidence type="ECO:0000313" key="2">
    <source>
        <dbReference type="Proteomes" id="UP000829401"/>
    </source>
</evidence>
<dbReference type="CDD" id="cd02019">
    <property type="entry name" value="NK"/>
    <property type="match status" value="1"/>
</dbReference>
<dbReference type="RefSeq" id="WP_021296196.1">
    <property type="nucleotide sequence ID" value="NZ_AURB01000124.1"/>
</dbReference>
<dbReference type="Pfam" id="PF13238">
    <property type="entry name" value="AAA_18"/>
    <property type="match status" value="1"/>
</dbReference>
<evidence type="ECO:0000313" key="1">
    <source>
        <dbReference type="EMBL" id="UNO47935.1"/>
    </source>
</evidence>
<dbReference type="EMBL" id="CP080467">
    <property type="protein sequence ID" value="UNO47935.1"/>
    <property type="molecule type" value="Genomic_DNA"/>
</dbReference>
<protein>
    <submittedName>
        <fullName evidence="1">AAA family ATPase</fullName>
    </submittedName>
</protein>
<dbReference type="InterPro" id="IPR027417">
    <property type="entry name" value="P-loop_NTPase"/>
</dbReference>
<name>T0C5D6_ALIAG</name>